<keyword evidence="2" id="KW-1185">Reference proteome</keyword>
<reference evidence="1 2" key="1">
    <citation type="submission" date="2024-07" db="EMBL/GenBank/DDBJ databases">
        <title>Genomic Encyclopedia of Type Strains, Phase V (KMG-V): Genome sequencing to study the core and pangenomes of soil and plant-associated prokaryotes.</title>
        <authorList>
            <person name="Whitman W."/>
        </authorList>
    </citation>
    <scope>NUCLEOTIDE SEQUENCE [LARGE SCALE GENOMIC DNA]</scope>
    <source>
        <strain evidence="1 2">USDA 222</strain>
    </source>
</reference>
<organism evidence="1 2">
    <name type="scientific">Bradyrhizobium yuanmingense</name>
    <dbReference type="NCBI Taxonomy" id="108015"/>
    <lineage>
        <taxon>Bacteria</taxon>
        <taxon>Pseudomonadati</taxon>
        <taxon>Pseudomonadota</taxon>
        <taxon>Alphaproteobacteria</taxon>
        <taxon>Hyphomicrobiales</taxon>
        <taxon>Nitrobacteraceae</taxon>
        <taxon>Bradyrhizobium</taxon>
    </lineage>
</organism>
<protein>
    <submittedName>
        <fullName evidence="1">Uncharacterized protein</fullName>
    </submittedName>
</protein>
<dbReference type="EMBL" id="JBGBZN010000002">
    <property type="protein sequence ID" value="MEY9472167.1"/>
    <property type="molecule type" value="Genomic_DNA"/>
</dbReference>
<proteinExistence type="predicted"/>
<evidence type="ECO:0000313" key="1">
    <source>
        <dbReference type="EMBL" id="MEY9472167.1"/>
    </source>
</evidence>
<name>A0ABV4GJP5_9BRAD</name>
<dbReference type="Proteomes" id="UP001565474">
    <property type="component" value="Unassembled WGS sequence"/>
</dbReference>
<sequence length="82" mass="8819">MHPTSVVLTSRNRMTTIVRVIVIVPRAMENCPLILAQMTMLPKRTLVSPESAAASLSGPLAKRGLQGAVASERLASIRPKNL</sequence>
<gene>
    <name evidence="1" type="ORF">ABH992_004566</name>
</gene>
<comment type="caution">
    <text evidence="1">The sequence shown here is derived from an EMBL/GenBank/DDBJ whole genome shotgun (WGS) entry which is preliminary data.</text>
</comment>
<accession>A0ABV4GJP5</accession>
<evidence type="ECO:0000313" key="2">
    <source>
        <dbReference type="Proteomes" id="UP001565474"/>
    </source>
</evidence>